<dbReference type="KEGG" id="bbgw:UT28_C0001G1008"/>
<sequence length="324" mass="37820">MPGWKNPKRRFTVDEDRMVEVVIRIAELWQLYKCSPYYQKPPEERFSSPNIKYGSREHALQLFCMGQLSRSGKKATEVISKVADIMQNRRHLLNPHTSLKRFIEDMTPIVPFGETHPEYIKNWKNNLIRLHTDYDGDPRKIFYNLKPGDPMEQRLELMERLCDFDGIAHKIAQLIIIWFQAVSWRTHKADWETASKIPAVPVDVHALRKAFELGVITSSDTEYKDAIALLLSTDYCQVCLDHNISWVDFSQGGWWLSADICAKAPKHNLQKRAFYCAQNCGMRPYCKGRIKYDEDRRRRGHIGFDLLVPHWEGEIVFTSDLFSG</sequence>
<dbReference type="AlphaFoldDB" id="A0A0G4B724"/>
<evidence type="ECO:0000313" key="1">
    <source>
        <dbReference type="EMBL" id="AKM82782.1"/>
    </source>
</evidence>
<reference evidence="1 2" key="1">
    <citation type="journal article" date="2015" name="Nature">
        <title>rRNA introns, odd ribosomes, and small enigmatic genomes across a large radiation of phyla.</title>
        <authorList>
            <person name="Brown C.T."/>
            <person name="Hug L.A."/>
            <person name="Thomas B.C."/>
            <person name="Sharon I."/>
            <person name="Castelle C.J."/>
            <person name="Singh A."/>
            <person name="Wilkins M.J."/>
            <person name="Williams K.H."/>
            <person name="Banfield J.F."/>
        </authorList>
    </citation>
    <scope>NUCLEOTIDE SEQUENCE [LARGE SCALE GENOMIC DNA]</scope>
</reference>
<name>A0A0G4B724_9BACT</name>
<protein>
    <submittedName>
        <fullName evidence="1">Uncharacterized protein</fullName>
    </submittedName>
</protein>
<dbReference type="STRING" id="1618337.UT28_C0001G1008"/>
<dbReference type="Proteomes" id="UP000035648">
    <property type="component" value="Chromosome"/>
</dbReference>
<dbReference type="EMBL" id="CP011213">
    <property type="protein sequence ID" value="AKM82782.1"/>
    <property type="molecule type" value="Genomic_DNA"/>
</dbReference>
<proteinExistence type="predicted"/>
<organism evidence="1 2">
    <name type="scientific">Berkelbacteria bacterium GW2011_GWE1_39_12</name>
    <dbReference type="NCBI Taxonomy" id="1618337"/>
    <lineage>
        <taxon>Bacteria</taxon>
        <taxon>Candidatus Berkelbacteria</taxon>
    </lineage>
</organism>
<gene>
    <name evidence="1" type="ORF">UT28_C0001G1008</name>
</gene>
<accession>A0A0G4B724</accession>
<evidence type="ECO:0000313" key="2">
    <source>
        <dbReference type="Proteomes" id="UP000035648"/>
    </source>
</evidence>